<dbReference type="EMBL" id="CACRUO010000049">
    <property type="protein sequence ID" value="VYU36616.1"/>
    <property type="molecule type" value="Genomic_DNA"/>
</dbReference>
<evidence type="ECO:0000313" key="1">
    <source>
        <dbReference type="EMBL" id="VYU36616.1"/>
    </source>
</evidence>
<organism evidence="1">
    <name type="scientific">Staphylococcus simulans</name>
    <dbReference type="NCBI Taxonomy" id="1286"/>
    <lineage>
        <taxon>Bacteria</taxon>
        <taxon>Bacillati</taxon>
        <taxon>Bacillota</taxon>
        <taxon>Bacilli</taxon>
        <taxon>Bacillales</taxon>
        <taxon>Staphylococcaceae</taxon>
        <taxon>Staphylococcus</taxon>
    </lineage>
</organism>
<name>A0A6N3E4H9_STASI</name>
<gene>
    <name evidence="1" type="ORF">SSLFYP27_01998</name>
</gene>
<proteinExistence type="predicted"/>
<sequence>MYKIYNMSQLSSPLTTDFTSLKNDTTLIVNEIVEQLLE</sequence>
<dbReference type="AlphaFoldDB" id="A0A6N3E4H9"/>
<reference evidence="1" key="1">
    <citation type="submission" date="2019-11" db="EMBL/GenBank/DDBJ databases">
        <authorList>
            <person name="Feng L."/>
        </authorList>
    </citation>
    <scope>NUCLEOTIDE SEQUENCE</scope>
    <source>
        <strain evidence="1">SsimulansLFYP27</strain>
    </source>
</reference>
<protein>
    <submittedName>
        <fullName evidence="1">Uncharacterized protein</fullName>
    </submittedName>
</protein>
<accession>A0A6N3E4H9</accession>